<keyword evidence="6" id="KW-1185">Reference proteome</keyword>
<reference evidence="3 5" key="1">
    <citation type="journal article" date="2016" name="Int. J. Mol. Sci.">
        <title>Comparative genomics of the extreme acidophile Acidithiobacillus thiooxidans reveals intraspecific divergence and niche adaptation.</title>
        <authorList>
            <person name="Zhang X."/>
            <person name="Feng X."/>
            <person name="Tao J."/>
            <person name="Ma L."/>
            <person name="Xiao Y."/>
            <person name="Liang Y."/>
            <person name="Liu X."/>
            <person name="Yin H."/>
        </authorList>
    </citation>
    <scope>NUCLEOTIDE SEQUENCE [LARGE SCALE GENOMIC DNA]</scope>
    <source>
        <strain evidence="4 5">A02</strain>
        <strain evidence="3">DXS-W</strain>
    </source>
</reference>
<name>A0A1C2IUW1_ACITH</name>
<dbReference type="EMBL" id="LWSA01000072">
    <property type="protein sequence ID" value="OCX74351.1"/>
    <property type="molecule type" value="Genomic_DNA"/>
</dbReference>
<gene>
    <name evidence="3" type="ORF">A6M23_17710</name>
    <name evidence="4" type="ORF">A6P07_05990</name>
</gene>
<evidence type="ECO:0000313" key="4">
    <source>
        <dbReference type="EMBL" id="OCX74351.1"/>
    </source>
</evidence>
<dbReference type="AlphaFoldDB" id="A0A1C2IUW1"/>
<comment type="caution">
    <text evidence="3">The sequence shown here is derived from an EMBL/GenBank/DDBJ whole genome shotgun (WGS) entry which is preliminary data.</text>
</comment>
<keyword evidence="1" id="KW-0802">TPR repeat</keyword>
<dbReference type="OrthoDB" id="9769030at2"/>
<dbReference type="Pfam" id="PF13432">
    <property type="entry name" value="TPR_16"/>
    <property type="match status" value="2"/>
</dbReference>
<dbReference type="STRING" id="930.GCA_002079865_00209"/>
<evidence type="ECO:0000313" key="3">
    <source>
        <dbReference type="EMBL" id="OCX68585.1"/>
    </source>
</evidence>
<dbReference type="InterPro" id="IPR011990">
    <property type="entry name" value="TPR-like_helical_dom_sf"/>
</dbReference>
<dbReference type="RefSeq" id="WP_024894568.1">
    <property type="nucleotide sequence ID" value="NZ_LWRY01000259.1"/>
</dbReference>
<feature type="region of interest" description="Disordered" evidence="2">
    <location>
        <begin position="1"/>
        <end position="24"/>
    </location>
</feature>
<dbReference type="Gene3D" id="1.25.40.10">
    <property type="entry name" value="Tetratricopeptide repeat domain"/>
    <property type="match status" value="1"/>
</dbReference>
<accession>A0A1C2IUW1</accession>
<protein>
    <submittedName>
        <fullName evidence="3">Uncharacterized protein</fullName>
    </submittedName>
</protein>
<evidence type="ECO:0000256" key="1">
    <source>
        <dbReference type="PROSITE-ProRule" id="PRU00339"/>
    </source>
</evidence>
<evidence type="ECO:0000313" key="5">
    <source>
        <dbReference type="Proteomes" id="UP000094893"/>
    </source>
</evidence>
<dbReference type="InterPro" id="IPR019734">
    <property type="entry name" value="TPR_rpt"/>
</dbReference>
<dbReference type="SUPFAM" id="SSF48452">
    <property type="entry name" value="TPR-like"/>
    <property type="match status" value="1"/>
</dbReference>
<evidence type="ECO:0000313" key="6">
    <source>
        <dbReference type="Proteomes" id="UP000095008"/>
    </source>
</evidence>
<sequence>MTGESFSLDTEVEERAAVDPDFQQGLDWQQTGHPEEAAEAFRRSLDADPDSALIWTFYAWALAASGDSHGAIAACRRAIACDAEWGQAWNDLGEYLMDTGRENEALFVIRRALKSRHFDAPHLAQMNLARYYLHQGSMRRALAAAQEAQHLAPGFRPAEKLAQWIDERMQEWNIRD</sequence>
<dbReference type="Proteomes" id="UP000094893">
    <property type="component" value="Unassembled WGS sequence"/>
</dbReference>
<dbReference type="SMART" id="SM00028">
    <property type="entry name" value="TPR"/>
    <property type="match status" value="4"/>
</dbReference>
<dbReference type="EMBL" id="LWRY01000259">
    <property type="protein sequence ID" value="OCX68585.1"/>
    <property type="molecule type" value="Genomic_DNA"/>
</dbReference>
<dbReference type="Proteomes" id="UP000095008">
    <property type="component" value="Unassembled WGS sequence"/>
</dbReference>
<proteinExistence type="predicted"/>
<evidence type="ECO:0000256" key="2">
    <source>
        <dbReference type="SAM" id="MobiDB-lite"/>
    </source>
</evidence>
<dbReference type="eggNOG" id="COG3063">
    <property type="taxonomic scope" value="Bacteria"/>
</dbReference>
<feature type="repeat" description="TPR" evidence="1">
    <location>
        <begin position="18"/>
        <end position="51"/>
    </location>
</feature>
<organism evidence="3 6">
    <name type="scientific">Acidithiobacillus thiooxidans</name>
    <name type="common">Thiobacillus thiooxidans</name>
    <dbReference type="NCBI Taxonomy" id="930"/>
    <lineage>
        <taxon>Bacteria</taxon>
        <taxon>Pseudomonadati</taxon>
        <taxon>Pseudomonadota</taxon>
        <taxon>Acidithiobacillia</taxon>
        <taxon>Acidithiobacillales</taxon>
        <taxon>Acidithiobacillaceae</taxon>
        <taxon>Acidithiobacillus</taxon>
    </lineage>
</organism>
<dbReference type="PROSITE" id="PS50005">
    <property type="entry name" value="TPR"/>
    <property type="match status" value="1"/>
</dbReference>